<evidence type="ECO:0000313" key="3">
    <source>
        <dbReference type="Proteomes" id="UP001209540"/>
    </source>
</evidence>
<dbReference type="InterPro" id="IPR052455">
    <property type="entry name" value="Tricalbin_domain"/>
</dbReference>
<proteinExistence type="predicted"/>
<organism evidence="2 3">
    <name type="scientific">Phascolomyces articulosus</name>
    <dbReference type="NCBI Taxonomy" id="60185"/>
    <lineage>
        <taxon>Eukaryota</taxon>
        <taxon>Fungi</taxon>
        <taxon>Fungi incertae sedis</taxon>
        <taxon>Mucoromycota</taxon>
        <taxon>Mucoromycotina</taxon>
        <taxon>Mucoromycetes</taxon>
        <taxon>Mucorales</taxon>
        <taxon>Lichtheimiaceae</taxon>
        <taxon>Phascolomyces</taxon>
    </lineage>
</organism>
<dbReference type="AlphaFoldDB" id="A0AAD5K2B0"/>
<dbReference type="PANTHER" id="PTHR46980">
    <property type="entry name" value="TRICALBIN-1-RELATED"/>
    <property type="match status" value="1"/>
</dbReference>
<evidence type="ECO:0000259" key="1">
    <source>
        <dbReference type="PROSITE" id="PS50004"/>
    </source>
</evidence>
<sequence length="237" mass="26371">MKPYVQILINGEESIRTSSSWHRHNPVFEVPGETAILDKSEVLIRVEVKDRSTVHKDVELSVWTSHLDEMLSFLALSEGGGMHSRSASEAGSGIIRKSSTDLASIATTIEDEKDLSDTAGVDGMLTVRIIEARGLKGVDKSGTSDPYVRVRIDGHSVYKTKAISKTLAPTWGEEFIIQIPGHPTPIRFKVKDFNKLSRAVDLGESRYNIWDLIRPDQRQIDRWLPLDPVGSGEIHTN</sequence>
<keyword evidence="3" id="KW-1185">Reference proteome</keyword>
<protein>
    <submittedName>
        <fullName evidence="2">C2 domain-containing protein</fullName>
    </submittedName>
</protein>
<dbReference type="CDD" id="cd00030">
    <property type="entry name" value="C2"/>
    <property type="match status" value="1"/>
</dbReference>
<dbReference type="PANTHER" id="PTHR46980:SF2">
    <property type="entry name" value="TRICALBIN-1-RELATED"/>
    <property type="match status" value="1"/>
</dbReference>
<accession>A0AAD5K2B0</accession>
<dbReference type="InterPro" id="IPR000008">
    <property type="entry name" value="C2_dom"/>
</dbReference>
<dbReference type="InterPro" id="IPR035892">
    <property type="entry name" value="C2_domain_sf"/>
</dbReference>
<reference evidence="2" key="1">
    <citation type="journal article" date="2022" name="IScience">
        <title>Evolution of zygomycete secretomes and the origins of terrestrial fungal ecologies.</title>
        <authorList>
            <person name="Chang Y."/>
            <person name="Wang Y."/>
            <person name="Mondo S."/>
            <person name="Ahrendt S."/>
            <person name="Andreopoulos W."/>
            <person name="Barry K."/>
            <person name="Beard J."/>
            <person name="Benny G.L."/>
            <person name="Blankenship S."/>
            <person name="Bonito G."/>
            <person name="Cuomo C."/>
            <person name="Desiro A."/>
            <person name="Gervers K.A."/>
            <person name="Hundley H."/>
            <person name="Kuo A."/>
            <person name="LaButti K."/>
            <person name="Lang B.F."/>
            <person name="Lipzen A."/>
            <person name="O'Donnell K."/>
            <person name="Pangilinan J."/>
            <person name="Reynolds N."/>
            <person name="Sandor L."/>
            <person name="Smith M.E."/>
            <person name="Tsang A."/>
            <person name="Grigoriev I.V."/>
            <person name="Stajich J.E."/>
            <person name="Spatafora J.W."/>
        </authorList>
    </citation>
    <scope>NUCLEOTIDE SEQUENCE</scope>
    <source>
        <strain evidence="2">RSA 2281</strain>
    </source>
</reference>
<comment type="caution">
    <text evidence="2">The sequence shown here is derived from an EMBL/GenBank/DDBJ whole genome shotgun (WGS) entry which is preliminary data.</text>
</comment>
<dbReference type="SUPFAM" id="SSF49562">
    <property type="entry name" value="C2 domain (Calcium/lipid-binding domain, CaLB)"/>
    <property type="match status" value="2"/>
</dbReference>
<dbReference type="EMBL" id="JAIXMP010000010">
    <property type="protein sequence ID" value="KAI9266501.1"/>
    <property type="molecule type" value="Genomic_DNA"/>
</dbReference>
<dbReference type="Proteomes" id="UP001209540">
    <property type="component" value="Unassembled WGS sequence"/>
</dbReference>
<dbReference type="SMART" id="SM00239">
    <property type="entry name" value="C2"/>
    <property type="match status" value="1"/>
</dbReference>
<dbReference type="PROSITE" id="PS50004">
    <property type="entry name" value="C2"/>
    <property type="match status" value="1"/>
</dbReference>
<dbReference type="Gene3D" id="2.60.40.150">
    <property type="entry name" value="C2 domain"/>
    <property type="match status" value="1"/>
</dbReference>
<dbReference type="Pfam" id="PF00168">
    <property type="entry name" value="C2"/>
    <property type="match status" value="2"/>
</dbReference>
<reference evidence="2" key="2">
    <citation type="submission" date="2023-02" db="EMBL/GenBank/DDBJ databases">
        <authorList>
            <consortium name="DOE Joint Genome Institute"/>
            <person name="Mondo S.J."/>
            <person name="Chang Y."/>
            <person name="Wang Y."/>
            <person name="Ahrendt S."/>
            <person name="Andreopoulos W."/>
            <person name="Barry K."/>
            <person name="Beard J."/>
            <person name="Benny G.L."/>
            <person name="Blankenship S."/>
            <person name="Bonito G."/>
            <person name="Cuomo C."/>
            <person name="Desiro A."/>
            <person name="Gervers K.A."/>
            <person name="Hundley H."/>
            <person name="Kuo A."/>
            <person name="LaButti K."/>
            <person name="Lang B.F."/>
            <person name="Lipzen A."/>
            <person name="O'Donnell K."/>
            <person name="Pangilinan J."/>
            <person name="Reynolds N."/>
            <person name="Sandor L."/>
            <person name="Smith M.W."/>
            <person name="Tsang A."/>
            <person name="Grigoriev I.V."/>
            <person name="Stajich J.E."/>
            <person name="Spatafora J.W."/>
        </authorList>
    </citation>
    <scope>NUCLEOTIDE SEQUENCE</scope>
    <source>
        <strain evidence="2">RSA 2281</strain>
    </source>
</reference>
<gene>
    <name evidence="2" type="ORF">BDA99DRAFT_558575</name>
</gene>
<evidence type="ECO:0000313" key="2">
    <source>
        <dbReference type="EMBL" id="KAI9266501.1"/>
    </source>
</evidence>
<feature type="domain" description="C2" evidence="1">
    <location>
        <begin position="101"/>
        <end position="224"/>
    </location>
</feature>
<name>A0AAD5K2B0_9FUNG</name>